<dbReference type="SUPFAM" id="SSF101447">
    <property type="entry name" value="Formin homology 2 domain (FH2 domain)"/>
    <property type="match status" value="1"/>
</dbReference>
<proteinExistence type="predicted"/>
<sequence length="541" mass="59456">PPLAPGAPPPPPGAPRAPGAPPGPPPAPGAPAPAFVRPQDVIPAGLKAKPKLPANKLKNLHWTTIPNQQVADTVWMQLNDKEPKLDVPFFEEAFAKVEKAAVVDAVAKKKAARPEFVKLVDDKRSYNIDLSLARFRITPEEIRDAVLAMDSELLNQSHLQKLKNCVPTPEEIETVRSYDGDVSQLGGTEKFFLALSDVPNIESRVDVWLFQQSFDELYSEAQRKISTVKDSLRDLEGSEMFQQLLRLILAVGNLMNGGTPKGQAYGFKLATLKQLESTKTNDNTRSLLQVIVQHVNKHAPAIRNFTNDFANLQEAARIECDPCLAEIRNIVGYMNKIKNQIASFDDSRSSIDKFKKVMSAFYDEKAEKVAELQRVSDQLLVDVDRICAAYGEPKGKTKWENLLNIFAEFSEMYLKAEKGLEKLRVEAEKALIKEEKEAQRQAKRVSKPLIDPAASKGAAGMVDGVFDALKGTAGSKSILEQLKARRAGGNVLPSRENGLLNELDSSSVEETSSQPPVPAKPSGKGFPPPPVGDFRAILKKK</sequence>
<dbReference type="Pfam" id="PF02181">
    <property type="entry name" value="FH2"/>
    <property type="match status" value="1"/>
</dbReference>
<evidence type="ECO:0000256" key="1">
    <source>
        <dbReference type="SAM" id="Coils"/>
    </source>
</evidence>
<feature type="domain" description="FH2" evidence="3">
    <location>
        <begin position="47"/>
        <end position="439"/>
    </location>
</feature>
<feature type="coiled-coil region" evidence="1">
    <location>
        <begin position="417"/>
        <end position="444"/>
    </location>
</feature>
<dbReference type="InterPro" id="IPR042201">
    <property type="entry name" value="FH2_Formin_sf"/>
</dbReference>
<feature type="region of interest" description="Disordered" evidence="2">
    <location>
        <begin position="490"/>
        <end position="541"/>
    </location>
</feature>
<keyword evidence="1" id="KW-0175">Coiled coil</keyword>
<evidence type="ECO:0000313" key="4">
    <source>
        <dbReference type="EMBL" id="CRZ10088.1"/>
    </source>
</evidence>
<dbReference type="PROSITE" id="PS51444">
    <property type="entry name" value="FH2"/>
    <property type="match status" value="1"/>
</dbReference>
<evidence type="ECO:0000259" key="3">
    <source>
        <dbReference type="PROSITE" id="PS51444"/>
    </source>
</evidence>
<dbReference type="EMBL" id="HACM01009646">
    <property type="protein sequence ID" value="CRZ10088.1"/>
    <property type="molecule type" value="Transcribed_RNA"/>
</dbReference>
<dbReference type="PANTHER" id="PTHR45725">
    <property type="entry name" value="FORMIN HOMOLOGY 2 FAMILY MEMBER"/>
    <property type="match status" value="1"/>
</dbReference>
<evidence type="ECO:0000256" key="2">
    <source>
        <dbReference type="SAM" id="MobiDB-lite"/>
    </source>
</evidence>
<reference evidence="4" key="1">
    <citation type="submission" date="2015-04" db="EMBL/GenBank/DDBJ databases">
        <title>The genome sequence of the plant pathogenic Rhizarian Plasmodiophora brassicae reveals insights in its biotrophic life cycle and the origin of chitin synthesis.</title>
        <authorList>
            <person name="Schwelm A."/>
            <person name="Fogelqvist J."/>
            <person name="Knaust A."/>
            <person name="Julke S."/>
            <person name="Lilja T."/>
            <person name="Dhandapani V."/>
            <person name="Bonilla-Rosso G."/>
            <person name="Karlsson M."/>
            <person name="Shevchenko A."/>
            <person name="Choi S.R."/>
            <person name="Kim H.G."/>
            <person name="Park J.Y."/>
            <person name="Lim Y.P."/>
            <person name="Ludwig-Muller J."/>
            <person name="Dixelius C."/>
        </authorList>
    </citation>
    <scope>NUCLEOTIDE SEQUENCE</scope>
    <source>
        <tissue evidence="4">Potato root galls</tissue>
    </source>
</reference>
<feature type="compositionally biased region" description="Pro residues" evidence="2">
    <location>
        <begin position="1"/>
        <end position="31"/>
    </location>
</feature>
<dbReference type="SMART" id="SM00498">
    <property type="entry name" value="FH2"/>
    <property type="match status" value="1"/>
</dbReference>
<dbReference type="PANTHER" id="PTHR45725:SF1">
    <property type="entry name" value="DISHEVELLED ASSOCIATED ACTIVATOR OF MORPHOGENESIS, ISOFORM D"/>
    <property type="match status" value="1"/>
</dbReference>
<dbReference type="Gene3D" id="1.20.58.2220">
    <property type="entry name" value="Formin, FH2 domain"/>
    <property type="match status" value="1"/>
</dbReference>
<accession>A0A0H5R7J5</accession>
<feature type="compositionally biased region" description="Polar residues" evidence="2">
    <location>
        <begin position="503"/>
        <end position="514"/>
    </location>
</feature>
<dbReference type="InterPro" id="IPR015425">
    <property type="entry name" value="FH2_Formin"/>
</dbReference>
<dbReference type="AlphaFoldDB" id="A0A0H5R7J5"/>
<protein>
    <recommendedName>
        <fullName evidence="3">FH2 domain-containing protein</fullName>
    </recommendedName>
</protein>
<organism evidence="4">
    <name type="scientific">Spongospora subterranea</name>
    <dbReference type="NCBI Taxonomy" id="70186"/>
    <lineage>
        <taxon>Eukaryota</taxon>
        <taxon>Sar</taxon>
        <taxon>Rhizaria</taxon>
        <taxon>Endomyxa</taxon>
        <taxon>Phytomyxea</taxon>
        <taxon>Plasmodiophorida</taxon>
        <taxon>Plasmodiophoridae</taxon>
        <taxon>Spongospora</taxon>
    </lineage>
</organism>
<feature type="region of interest" description="Disordered" evidence="2">
    <location>
        <begin position="1"/>
        <end position="36"/>
    </location>
</feature>
<dbReference type="InterPro" id="IPR051425">
    <property type="entry name" value="Formin_Homology"/>
</dbReference>
<name>A0A0H5R7J5_9EUKA</name>
<feature type="non-terminal residue" evidence="4">
    <location>
        <position position="1"/>
    </location>
</feature>